<proteinExistence type="predicted"/>
<dbReference type="PANTHER" id="PTHR42111:SF1">
    <property type="entry name" value="YALI0D23727P"/>
    <property type="match status" value="1"/>
</dbReference>
<feature type="region of interest" description="Disordered" evidence="1">
    <location>
        <begin position="216"/>
        <end position="236"/>
    </location>
</feature>
<sequence>MPPSQKFPPFPQNPSISPRSSAAPLLPVDQSVEQSAEGEDLDDTTEGESKKGKRRFLGLIRNSDEKTPASMDAKSGGLLPQTQAMINAMKPDTKTRPQAIPLSPSRHPYPSSLAASPSRLRSSSPRLVSPASSEIFERNVQEPVPMSTLQGEDTPAHIPTHVMTEDHIPPALEATANAITSGTLNADEVEIVTSSSHQPAAEKVLEASASHADLTQLQPPSLKHADSASSDMASSMHQLPTQMEDDGASNYGQLDPNDVRRLSFISFADVVHGEHQHQAASSMSDIGSRDGLHITGLSGGGLPSVQERAASPFRSPRSPRSPTSMSGGVTTPPGMSFDSAPEQSPPRSNVGLMGSSTGQHGELTIETMRQAVRKTASGDLSGVRSPTLLSEEALARETRSRTNT</sequence>
<protein>
    <submittedName>
        <fullName evidence="2">Uncharacterized protein</fullName>
    </submittedName>
</protein>
<dbReference type="AlphaFoldDB" id="A0AAN6J660"/>
<evidence type="ECO:0000313" key="3">
    <source>
        <dbReference type="Proteomes" id="UP001168146"/>
    </source>
</evidence>
<name>A0AAN6J660_9PEZI</name>
<feature type="region of interest" description="Disordered" evidence="1">
    <location>
        <begin position="374"/>
        <end position="404"/>
    </location>
</feature>
<feature type="compositionally biased region" description="Low complexity" evidence="1">
    <location>
        <begin position="111"/>
        <end position="133"/>
    </location>
</feature>
<comment type="caution">
    <text evidence="2">The sequence shown here is derived from an EMBL/GenBank/DDBJ whole genome shotgun (WGS) entry which is preliminary data.</text>
</comment>
<dbReference type="Proteomes" id="UP001168146">
    <property type="component" value="Unassembled WGS sequence"/>
</dbReference>
<feature type="region of interest" description="Disordered" evidence="1">
    <location>
        <begin position="1"/>
        <end position="150"/>
    </location>
</feature>
<evidence type="ECO:0000256" key="1">
    <source>
        <dbReference type="SAM" id="MobiDB-lite"/>
    </source>
</evidence>
<accession>A0AAN6J660</accession>
<gene>
    <name evidence="2" type="ORF">LTR82_011383</name>
</gene>
<feature type="compositionally biased region" description="Low complexity" evidence="1">
    <location>
        <begin position="227"/>
        <end position="236"/>
    </location>
</feature>
<feature type="compositionally biased region" description="Basic and acidic residues" evidence="1">
    <location>
        <begin position="393"/>
        <end position="404"/>
    </location>
</feature>
<feature type="compositionally biased region" description="Low complexity" evidence="1">
    <location>
        <begin position="308"/>
        <end position="322"/>
    </location>
</feature>
<feature type="compositionally biased region" description="Acidic residues" evidence="1">
    <location>
        <begin position="36"/>
        <end position="46"/>
    </location>
</feature>
<evidence type="ECO:0000313" key="2">
    <source>
        <dbReference type="EMBL" id="KAK0317614.1"/>
    </source>
</evidence>
<dbReference type="EMBL" id="JASUXU010000042">
    <property type="protein sequence ID" value="KAK0317614.1"/>
    <property type="molecule type" value="Genomic_DNA"/>
</dbReference>
<feature type="compositionally biased region" description="Pro residues" evidence="1">
    <location>
        <begin position="1"/>
        <end position="12"/>
    </location>
</feature>
<reference evidence="2" key="1">
    <citation type="submission" date="2021-12" db="EMBL/GenBank/DDBJ databases">
        <title>Black yeast isolated from Biological Soil Crust.</title>
        <authorList>
            <person name="Kurbessoian T."/>
        </authorList>
    </citation>
    <scope>NUCLEOTIDE SEQUENCE</scope>
    <source>
        <strain evidence="2">CCFEE 5208</strain>
    </source>
</reference>
<feature type="region of interest" description="Disordered" evidence="1">
    <location>
        <begin position="276"/>
        <end position="361"/>
    </location>
</feature>
<dbReference type="PANTHER" id="PTHR42111">
    <property type="entry name" value="YALI0D23727P"/>
    <property type="match status" value="1"/>
</dbReference>
<organism evidence="2 3">
    <name type="scientific">Friedmanniomyces endolithicus</name>
    <dbReference type="NCBI Taxonomy" id="329885"/>
    <lineage>
        <taxon>Eukaryota</taxon>
        <taxon>Fungi</taxon>
        <taxon>Dikarya</taxon>
        <taxon>Ascomycota</taxon>
        <taxon>Pezizomycotina</taxon>
        <taxon>Dothideomycetes</taxon>
        <taxon>Dothideomycetidae</taxon>
        <taxon>Mycosphaerellales</taxon>
        <taxon>Teratosphaeriaceae</taxon>
        <taxon>Friedmanniomyces</taxon>
    </lineage>
</organism>